<dbReference type="EMBL" id="BAABCM010000001">
    <property type="protein sequence ID" value="GAA3790054.1"/>
    <property type="molecule type" value="Genomic_DNA"/>
</dbReference>
<feature type="binding site" evidence="8">
    <location>
        <position position="104"/>
    </location>
    <ligand>
        <name>Mg(2+)</name>
        <dbReference type="ChEBI" id="CHEBI:18420"/>
    </ligand>
</feature>
<organism evidence="10 11">
    <name type="scientific">Amycolatopsis tucumanensis</name>
    <dbReference type="NCBI Taxonomy" id="401106"/>
    <lineage>
        <taxon>Bacteria</taxon>
        <taxon>Bacillati</taxon>
        <taxon>Actinomycetota</taxon>
        <taxon>Actinomycetes</taxon>
        <taxon>Pseudonocardiales</taxon>
        <taxon>Pseudonocardiaceae</taxon>
        <taxon>Amycolatopsis</taxon>
    </lineage>
</organism>
<dbReference type="Proteomes" id="UP001501624">
    <property type="component" value="Unassembled WGS sequence"/>
</dbReference>
<dbReference type="InterPro" id="IPR029060">
    <property type="entry name" value="PIN-like_dom_sf"/>
</dbReference>
<evidence type="ECO:0000256" key="1">
    <source>
        <dbReference type="ARBA" id="ARBA00001946"/>
    </source>
</evidence>
<evidence type="ECO:0000256" key="7">
    <source>
        <dbReference type="ARBA" id="ARBA00038093"/>
    </source>
</evidence>
<protein>
    <recommendedName>
        <fullName evidence="8">Ribonuclease VapC</fullName>
        <shortName evidence="8">RNase VapC</shortName>
        <ecNumber evidence="8">3.1.-.-</ecNumber>
    </recommendedName>
    <alternativeName>
        <fullName evidence="8">Toxin VapC</fullName>
    </alternativeName>
</protein>
<evidence type="ECO:0000256" key="3">
    <source>
        <dbReference type="ARBA" id="ARBA00022722"/>
    </source>
</evidence>
<proteinExistence type="inferred from homology"/>
<keyword evidence="6 8" id="KW-0460">Magnesium</keyword>
<evidence type="ECO:0000313" key="11">
    <source>
        <dbReference type="Proteomes" id="UP001501624"/>
    </source>
</evidence>
<sequence length="142" mass="15473">MIVLDTNVVSELMRRAPEPSVVDWVDGHPAEHVFITAVTAAELRYGAARLPDGQRRDQLIVRGAELLTEDFQEQVLPFDDAAAEQYAGIVAGRERAGRPISMADAQIAAICRCYGAPLATRNVEDFSGVGLRVLNPWEADPS</sequence>
<dbReference type="EC" id="3.1.-.-" evidence="8"/>
<dbReference type="InterPro" id="IPR022907">
    <property type="entry name" value="VapC_family"/>
</dbReference>
<dbReference type="SUPFAM" id="SSF88723">
    <property type="entry name" value="PIN domain-like"/>
    <property type="match status" value="1"/>
</dbReference>
<keyword evidence="3 8" id="KW-0540">Nuclease</keyword>
<keyword evidence="11" id="KW-1185">Reference proteome</keyword>
<name>A0ABP7HEF3_9PSEU</name>
<accession>A0ABP7HEF3</accession>
<dbReference type="PANTHER" id="PTHR33653:SF1">
    <property type="entry name" value="RIBONUCLEASE VAPC2"/>
    <property type="match status" value="1"/>
</dbReference>
<evidence type="ECO:0000313" key="10">
    <source>
        <dbReference type="EMBL" id="GAA3790054.1"/>
    </source>
</evidence>
<dbReference type="RefSeq" id="WP_237335190.1">
    <property type="nucleotide sequence ID" value="NZ_BAABCM010000001.1"/>
</dbReference>
<keyword evidence="5 8" id="KW-0378">Hydrolase</keyword>
<comment type="caution">
    <text evidence="10">The sequence shown here is derived from an EMBL/GenBank/DDBJ whole genome shotgun (WGS) entry which is preliminary data.</text>
</comment>
<keyword evidence="2 8" id="KW-1277">Toxin-antitoxin system</keyword>
<evidence type="ECO:0000256" key="5">
    <source>
        <dbReference type="ARBA" id="ARBA00022801"/>
    </source>
</evidence>
<comment type="function">
    <text evidence="8">Toxic component of a toxin-antitoxin (TA) system. An RNase.</text>
</comment>
<evidence type="ECO:0000259" key="9">
    <source>
        <dbReference type="Pfam" id="PF01850"/>
    </source>
</evidence>
<evidence type="ECO:0000256" key="2">
    <source>
        <dbReference type="ARBA" id="ARBA00022649"/>
    </source>
</evidence>
<dbReference type="HAMAP" id="MF_00265">
    <property type="entry name" value="VapC_Nob1"/>
    <property type="match status" value="1"/>
</dbReference>
<evidence type="ECO:0000256" key="8">
    <source>
        <dbReference type="HAMAP-Rule" id="MF_00265"/>
    </source>
</evidence>
<reference evidence="11" key="1">
    <citation type="journal article" date="2019" name="Int. J. Syst. Evol. Microbiol.">
        <title>The Global Catalogue of Microorganisms (GCM) 10K type strain sequencing project: providing services to taxonomists for standard genome sequencing and annotation.</title>
        <authorList>
            <consortium name="The Broad Institute Genomics Platform"/>
            <consortium name="The Broad Institute Genome Sequencing Center for Infectious Disease"/>
            <person name="Wu L."/>
            <person name="Ma J."/>
        </authorList>
    </citation>
    <scope>NUCLEOTIDE SEQUENCE [LARGE SCALE GENOMIC DNA]</scope>
    <source>
        <strain evidence="11">JCM 17017</strain>
    </source>
</reference>
<evidence type="ECO:0000256" key="6">
    <source>
        <dbReference type="ARBA" id="ARBA00022842"/>
    </source>
</evidence>
<feature type="binding site" evidence="8">
    <location>
        <position position="5"/>
    </location>
    <ligand>
        <name>Mg(2+)</name>
        <dbReference type="ChEBI" id="CHEBI:18420"/>
    </ligand>
</feature>
<dbReference type="Pfam" id="PF01850">
    <property type="entry name" value="PIN"/>
    <property type="match status" value="1"/>
</dbReference>
<dbReference type="InterPro" id="IPR002716">
    <property type="entry name" value="PIN_dom"/>
</dbReference>
<dbReference type="PANTHER" id="PTHR33653">
    <property type="entry name" value="RIBONUCLEASE VAPC2"/>
    <property type="match status" value="1"/>
</dbReference>
<gene>
    <name evidence="8" type="primary">vapC</name>
    <name evidence="10" type="ORF">GCM10022380_03040</name>
</gene>
<keyword evidence="4 8" id="KW-0479">Metal-binding</keyword>
<comment type="cofactor">
    <cofactor evidence="1 8">
        <name>Mg(2+)</name>
        <dbReference type="ChEBI" id="CHEBI:18420"/>
    </cofactor>
</comment>
<evidence type="ECO:0000256" key="4">
    <source>
        <dbReference type="ARBA" id="ARBA00022723"/>
    </source>
</evidence>
<feature type="domain" description="PIN" evidence="9">
    <location>
        <begin position="2"/>
        <end position="123"/>
    </location>
</feature>
<comment type="similarity">
    <text evidence="7 8">Belongs to the PINc/VapC protein family.</text>
</comment>
<dbReference type="InterPro" id="IPR050556">
    <property type="entry name" value="Type_II_TA_system_RNase"/>
</dbReference>
<dbReference type="Gene3D" id="3.40.50.1010">
    <property type="entry name" value="5'-nuclease"/>
    <property type="match status" value="1"/>
</dbReference>
<dbReference type="CDD" id="cd18731">
    <property type="entry name" value="PIN_NgFitB-like"/>
    <property type="match status" value="1"/>
</dbReference>
<keyword evidence="8" id="KW-0800">Toxin</keyword>